<protein>
    <submittedName>
        <fullName evidence="11">Thiol reductant ABC exporter subunit CydD</fullName>
    </submittedName>
</protein>
<dbReference type="GO" id="GO:0005524">
    <property type="term" value="F:ATP binding"/>
    <property type="evidence" value="ECO:0007669"/>
    <property type="project" value="UniProtKB-KW"/>
</dbReference>
<dbReference type="AlphaFoldDB" id="A0A433XM42"/>
<comment type="subcellular location">
    <subcellularLocation>
        <location evidence="1">Cell membrane</location>
        <topology evidence="1">Multi-pass membrane protein</topology>
    </subcellularLocation>
</comment>
<accession>A0A433XM42</accession>
<dbReference type="Pfam" id="PF00664">
    <property type="entry name" value="ABC_membrane"/>
    <property type="match status" value="1"/>
</dbReference>
<name>A0A433XM42_9HYPH</name>
<dbReference type="GO" id="GO:0034040">
    <property type="term" value="F:ATPase-coupled lipid transmembrane transporter activity"/>
    <property type="evidence" value="ECO:0007669"/>
    <property type="project" value="TreeGrafter"/>
</dbReference>
<dbReference type="GO" id="GO:0042883">
    <property type="term" value="P:cysteine transport"/>
    <property type="evidence" value="ECO:0007669"/>
    <property type="project" value="InterPro"/>
</dbReference>
<feature type="domain" description="ABC transporter" evidence="9">
    <location>
        <begin position="332"/>
        <end position="556"/>
    </location>
</feature>
<keyword evidence="4" id="KW-0547">Nucleotide-binding</keyword>
<feature type="transmembrane region" description="Helical" evidence="8">
    <location>
        <begin position="122"/>
        <end position="140"/>
    </location>
</feature>
<feature type="transmembrane region" description="Helical" evidence="8">
    <location>
        <begin position="146"/>
        <end position="166"/>
    </location>
</feature>
<feature type="transmembrane region" description="Helical" evidence="8">
    <location>
        <begin position="224"/>
        <end position="249"/>
    </location>
</feature>
<dbReference type="PANTHER" id="PTHR24221">
    <property type="entry name" value="ATP-BINDING CASSETTE SUB-FAMILY B"/>
    <property type="match status" value="1"/>
</dbReference>
<dbReference type="InterPro" id="IPR003593">
    <property type="entry name" value="AAA+_ATPase"/>
</dbReference>
<gene>
    <name evidence="11" type="primary">cydD</name>
    <name evidence="11" type="ORF">EMQ25_03650</name>
</gene>
<evidence type="ECO:0000256" key="4">
    <source>
        <dbReference type="ARBA" id="ARBA00022741"/>
    </source>
</evidence>
<dbReference type="PROSITE" id="PS50893">
    <property type="entry name" value="ABC_TRANSPORTER_2"/>
    <property type="match status" value="1"/>
</dbReference>
<dbReference type="SUPFAM" id="SSF52540">
    <property type="entry name" value="P-loop containing nucleoside triphosphate hydrolases"/>
    <property type="match status" value="1"/>
</dbReference>
<dbReference type="Gene3D" id="1.20.1560.10">
    <property type="entry name" value="ABC transporter type 1, transmembrane domain"/>
    <property type="match status" value="1"/>
</dbReference>
<comment type="similarity">
    <text evidence="2">Belongs to the ABC transporter superfamily.</text>
</comment>
<sequence>MSASLALGVPLLSGLLLIPQAWLLALVLGRAIADGAPIESLHLPIAGIALLVVFRAALGLLSDVSGARASEAIKARLRTTLFAGLLSRGTVWTASRPSGALSGLVLEQVEALDGYFARYMPAMVQAAVLPIAFAAIIMPVDWIVGLLFLVTAPLIPVFMMLAGWGAEAASRAQARALLRLGGRFADRLRGLVTLKLLGRQQAETDAIHETSEALRRRSMVVMRIAFLSSAVLEFFAALGVAGVALYVGLTFLDLIALRADPLTLQAGLFCLLMAPEIYNPLRLLAAHYHDRATAKAAAREIESMLGALPLPAADVEPAIPATPNRPFAPALLSLKRVAISDPEGRPLLEDVSLALRPGQHLAILGPSGSGKSTLLEAIARLRPHGGEIVLDGWPLDRFDEAVLRRRIGFLGQRPRLISGTIAENIAIGRPDACGTAIRLAAERACVTDFSAALPRGLGTLLGENGLGLSGGEIQRVALARLYLRDPGLILLDEPTAHLDAETEMAVLDGLQAFAAGRTMIVATHSLAVAARMDLALRIAGRSLLPTPHPTLPASSVWRASA</sequence>
<proteinExistence type="inferred from homology"/>
<dbReference type="InterPro" id="IPR036640">
    <property type="entry name" value="ABC1_TM_sf"/>
</dbReference>
<dbReference type="Gene3D" id="3.40.50.300">
    <property type="entry name" value="P-loop containing nucleotide triphosphate hydrolases"/>
    <property type="match status" value="1"/>
</dbReference>
<dbReference type="InterPro" id="IPR027417">
    <property type="entry name" value="P-loop_NTPase"/>
</dbReference>
<dbReference type="Pfam" id="PF00005">
    <property type="entry name" value="ABC_tran"/>
    <property type="match status" value="1"/>
</dbReference>
<dbReference type="GO" id="GO:0005886">
    <property type="term" value="C:plasma membrane"/>
    <property type="evidence" value="ECO:0007669"/>
    <property type="project" value="UniProtKB-SubCell"/>
</dbReference>
<dbReference type="NCBIfam" id="TIGR02857">
    <property type="entry name" value="CydD"/>
    <property type="match status" value="1"/>
</dbReference>
<comment type="caution">
    <text evidence="11">The sequence shown here is derived from an EMBL/GenBank/DDBJ whole genome shotgun (WGS) entry which is preliminary data.</text>
</comment>
<dbReference type="InterPro" id="IPR003439">
    <property type="entry name" value="ABC_transporter-like_ATP-bd"/>
</dbReference>
<dbReference type="SMART" id="SM00382">
    <property type="entry name" value="AAA"/>
    <property type="match status" value="1"/>
</dbReference>
<dbReference type="SUPFAM" id="SSF90123">
    <property type="entry name" value="ABC transporter transmembrane region"/>
    <property type="match status" value="1"/>
</dbReference>
<evidence type="ECO:0000256" key="8">
    <source>
        <dbReference type="SAM" id="Phobius"/>
    </source>
</evidence>
<reference evidence="11 12" key="1">
    <citation type="journal article" date="2016" name="Int. J. Syst. Evol. Microbiol.">
        <title>Arsenicitalea aurantiaca gen. nov., sp. nov., a new member of the family Hyphomicrobiaceae, isolated from high-arsenic sediment.</title>
        <authorList>
            <person name="Mu Y."/>
            <person name="Zhou L."/>
            <person name="Zeng X.C."/>
            <person name="Liu L."/>
            <person name="Pan Y."/>
            <person name="Chen X."/>
            <person name="Wang J."/>
            <person name="Li S."/>
            <person name="Li W.J."/>
            <person name="Wang Y."/>
        </authorList>
    </citation>
    <scope>NUCLEOTIDE SEQUENCE [LARGE SCALE GENOMIC DNA]</scope>
    <source>
        <strain evidence="11 12">42-50</strain>
    </source>
</reference>
<dbReference type="Proteomes" id="UP000281547">
    <property type="component" value="Unassembled WGS sequence"/>
</dbReference>
<evidence type="ECO:0000313" key="12">
    <source>
        <dbReference type="Proteomes" id="UP000281547"/>
    </source>
</evidence>
<dbReference type="GO" id="GO:0140359">
    <property type="term" value="F:ABC-type transporter activity"/>
    <property type="evidence" value="ECO:0007669"/>
    <property type="project" value="InterPro"/>
</dbReference>
<dbReference type="EMBL" id="RZNJ01000001">
    <property type="protein sequence ID" value="RUT35058.1"/>
    <property type="molecule type" value="Genomic_DNA"/>
</dbReference>
<evidence type="ECO:0000256" key="3">
    <source>
        <dbReference type="ARBA" id="ARBA00022692"/>
    </source>
</evidence>
<dbReference type="CDD" id="cd18584">
    <property type="entry name" value="ABC_6TM_AarD_CydD"/>
    <property type="match status" value="1"/>
</dbReference>
<dbReference type="GO" id="GO:0016887">
    <property type="term" value="F:ATP hydrolysis activity"/>
    <property type="evidence" value="ECO:0007669"/>
    <property type="project" value="InterPro"/>
</dbReference>
<keyword evidence="7 8" id="KW-0472">Membrane</keyword>
<keyword evidence="6 8" id="KW-1133">Transmembrane helix</keyword>
<dbReference type="PANTHER" id="PTHR24221:SF261">
    <property type="entry name" value="GLUTATHIONE_L-CYSTEINE TRANSPORT SYSTEM ATP-BINDING_PERMEASE PROTEIN CYDD"/>
    <property type="match status" value="1"/>
</dbReference>
<dbReference type="RefSeq" id="WP_127187178.1">
    <property type="nucleotide sequence ID" value="NZ_RZNJ01000001.1"/>
</dbReference>
<dbReference type="InterPro" id="IPR017871">
    <property type="entry name" value="ABC_transporter-like_CS"/>
</dbReference>
<keyword evidence="12" id="KW-1185">Reference proteome</keyword>
<evidence type="ECO:0000256" key="7">
    <source>
        <dbReference type="ARBA" id="ARBA00023136"/>
    </source>
</evidence>
<evidence type="ECO:0000256" key="2">
    <source>
        <dbReference type="ARBA" id="ARBA00005417"/>
    </source>
</evidence>
<dbReference type="InterPro" id="IPR011527">
    <property type="entry name" value="ABC1_TM_dom"/>
</dbReference>
<evidence type="ECO:0000259" key="9">
    <source>
        <dbReference type="PROSITE" id="PS50893"/>
    </source>
</evidence>
<keyword evidence="5" id="KW-0067">ATP-binding</keyword>
<dbReference type="OrthoDB" id="9806127at2"/>
<feature type="domain" description="ABC transmembrane type-1" evidence="10">
    <location>
        <begin position="11"/>
        <end position="293"/>
    </location>
</feature>
<evidence type="ECO:0000259" key="10">
    <source>
        <dbReference type="PROSITE" id="PS50929"/>
    </source>
</evidence>
<dbReference type="PROSITE" id="PS00211">
    <property type="entry name" value="ABC_TRANSPORTER_1"/>
    <property type="match status" value="1"/>
</dbReference>
<keyword evidence="3 8" id="KW-0812">Transmembrane</keyword>
<organism evidence="11 12">
    <name type="scientific">Arsenicitalea aurantiaca</name>
    <dbReference type="NCBI Taxonomy" id="1783274"/>
    <lineage>
        <taxon>Bacteria</taxon>
        <taxon>Pseudomonadati</taxon>
        <taxon>Pseudomonadota</taxon>
        <taxon>Alphaproteobacteria</taxon>
        <taxon>Hyphomicrobiales</taxon>
        <taxon>Devosiaceae</taxon>
        <taxon>Arsenicitalea</taxon>
    </lineage>
</organism>
<dbReference type="InterPro" id="IPR014216">
    <property type="entry name" value="ABC_transptr_CydD"/>
</dbReference>
<evidence type="ECO:0000256" key="5">
    <source>
        <dbReference type="ARBA" id="ARBA00022840"/>
    </source>
</evidence>
<evidence type="ECO:0000313" key="11">
    <source>
        <dbReference type="EMBL" id="RUT35058.1"/>
    </source>
</evidence>
<dbReference type="InterPro" id="IPR039421">
    <property type="entry name" value="Type_1_exporter"/>
</dbReference>
<evidence type="ECO:0000256" key="6">
    <source>
        <dbReference type="ARBA" id="ARBA00022989"/>
    </source>
</evidence>
<dbReference type="PROSITE" id="PS50929">
    <property type="entry name" value="ABC_TM1F"/>
    <property type="match status" value="1"/>
</dbReference>
<evidence type="ECO:0000256" key="1">
    <source>
        <dbReference type="ARBA" id="ARBA00004651"/>
    </source>
</evidence>
<feature type="transmembrane region" description="Helical" evidence="8">
    <location>
        <begin position="41"/>
        <end position="61"/>
    </location>
</feature>